<keyword evidence="3" id="KW-0238">DNA-binding</keyword>
<evidence type="ECO:0000256" key="3">
    <source>
        <dbReference type="ARBA" id="ARBA00023125"/>
    </source>
</evidence>
<dbReference type="CDD" id="cd08460">
    <property type="entry name" value="PBP2_DntR_like_1"/>
    <property type="match status" value="1"/>
</dbReference>
<evidence type="ECO:0000256" key="4">
    <source>
        <dbReference type="ARBA" id="ARBA00023163"/>
    </source>
</evidence>
<dbReference type="InterPro" id="IPR005119">
    <property type="entry name" value="LysR_subst-bd"/>
</dbReference>
<dbReference type="PANTHER" id="PTHR30118:SF15">
    <property type="entry name" value="TRANSCRIPTIONAL REGULATORY PROTEIN"/>
    <property type="match status" value="1"/>
</dbReference>
<dbReference type="PANTHER" id="PTHR30118">
    <property type="entry name" value="HTH-TYPE TRANSCRIPTIONAL REGULATOR LEUO-RELATED"/>
    <property type="match status" value="1"/>
</dbReference>
<comment type="similarity">
    <text evidence="1">Belongs to the LysR transcriptional regulatory family.</text>
</comment>
<reference evidence="6 7" key="1">
    <citation type="journal article" date="2018" name="Nat. Biotechnol.">
        <title>A standardized bacterial taxonomy based on genome phylogeny substantially revises the tree of life.</title>
        <authorList>
            <person name="Parks D.H."/>
            <person name="Chuvochina M."/>
            <person name="Waite D.W."/>
            <person name="Rinke C."/>
            <person name="Skarshewski A."/>
            <person name="Chaumeil P.A."/>
            <person name="Hugenholtz P."/>
        </authorList>
    </citation>
    <scope>NUCLEOTIDE SEQUENCE [LARGE SCALE GENOMIC DNA]</scope>
    <source>
        <strain evidence="6">UBA10707</strain>
    </source>
</reference>
<gene>
    <name evidence="6" type="ORF">DD666_20400</name>
</gene>
<dbReference type="InterPro" id="IPR036390">
    <property type="entry name" value="WH_DNA-bd_sf"/>
</dbReference>
<dbReference type="InterPro" id="IPR000847">
    <property type="entry name" value="LysR_HTH_N"/>
</dbReference>
<organism evidence="6 7">
    <name type="scientific">Advenella kashmirensis</name>
    <dbReference type="NCBI Taxonomy" id="310575"/>
    <lineage>
        <taxon>Bacteria</taxon>
        <taxon>Pseudomonadati</taxon>
        <taxon>Pseudomonadota</taxon>
        <taxon>Betaproteobacteria</taxon>
        <taxon>Burkholderiales</taxon>
        <taxon>Alcaligenaceae</taxon>
    </lineage>
</organism>
<keyword evidence="4" id="KW-0804">Transcription</keyword>
<dbReference type="SUPFAM" id="SSF46785">
    <property type="entry name" value="Winged helix' DNA-binding domain"/>
    <property type="match status" value="1"/>
</dbReference>
<evidence type="ECO:0000313" key="6">
    <source>
        <dbReference type="EMBL" id="HBP31758.1"/>
    </source>
</evidence>
<dbReference type="AlphaFoldDB" id="A0A356LM10"/>
<dbReference type="Pfam" id="PF00126">
    <property type="entry name" value="HTH_1"/>
    <property type="match status" value="1"/>
</dbReference>
<keyword evidence="2" id="KW-0805">Transcription regulation</keyword>
<dbReference type="EMBL" id="DOEK01000044">
    <property type="protein sequence ID" value="HBP31758.1"/>
    <property type="molecule type" value="Genomic_DNA"/>
</dbReference>
<dbReference type="InterPro" id="IPR050389">
    <property type="entry name" value="LysR-type_TF"/>
</dbReference>
<proteinExistence type="inferred from homology"/>
<dbReference type="GO" id="GO:0003700">
    <property type="term" value="F:DNA-binding transcription factor activity"/>
    <property type="evidence" value="ECO:0007669"/>
    <property type="project" value="InterPro"/>
</dbReference>
<name>A0A356LM10_9BURK</name>
<dbReference type="PROSITE" id="PS50931">
    <property type="entry name" value="HTH_LYSR"/>
    <property type="match status" value="1"/>
</dbReference>
<feature type="domain" description="HTH lysR-type" evidence="5">
    <location>
        <begin position="4"/>
        <end position="61"/>
    </location>
</feature>
<dbReference type="Gene3D" id="3.40.190.10">
    <property type="entry name" value="Periplasmic binding protein-like II"/>
    <property type="match status" value="2"/>
</dbReference>
<evidence type="ECO:0000256" key="2">
    <source>
        <dbReference type="ARBA" id="ARBA00023015"/>
    </source>
</evidence>
<evidence type="ECO:0000256" key="1">
    <source>
        <dbReference type="ARBA" id="ARBA00009437"/>
    </source>
</evidence>
<dbReference type="Gene3D" id="1.10.10.10">
    <property type="entry name" value="Winged helix-like DNA-binding domain superfamily/Winged helix DNA-binding domain"/>
    <property type="match status" value="1"/>
</dbReference>
<evidence type="ECO:0000259" key="5">
    <source>
        <dbReference type="PROSITE" id="PS50931"/>
    </source>
</evidence>
<dbReference type="Pfam" id="PF03466">
    <property type="entry name" value="LysR_substrate"/>
    <property type="match status" value="1"/>
</dbReference>
<accession>A0A356LM10</accession>
<evidence type="ECO:0000313" key="7">
    <source>
        <dbReference type="Proteomes" id="UP000264036"/>
    </source>
</evidence>
<protein>
    <submittedName>
        <fullName evidence="6">LysR family transcriptional regulator</fullName>
    </submittedName>
</protein>
<sequence length="326" mass="36208">MTGPDLNLLTALDVLLSEVSIARAARRLGLSSSAMSRTLSRLRTVTGDPLLVRAGRQMVLTPHAVNIRNRTRQTVHEACSVLSSTEADLDVKTLDAAFKLRANEGFVETFGHTLITTIAKEAPGVCLSFMQKPEKDTRYLREGTIDLEIGELKNMGPEIQTRALFRDRFIGVVRKGHSLEHERVITPQIYASCRHIVTSRRGAAEGPVDDALARAGLVRKIAAIVPDFNTSLVIARQSDLVALVPALFFAGKLLRDEEGPALHAFVLPVTTPEVVVSQMWHPRLKMDPAHRWLRQKILECCQSKVAELRQLAQRHIRVEKSRNPSI</sequence>
<dbReference type="GO" id="GO:0003677">
    <property type="term" value="F:DNA binding"/>
    <property type="evidence" value="ECO:0007669"/>
    <property type="project" value="UniProtKB-KW"/>
</dbReference>
<comment type="caution">
    <text evidence="6">The sequence shown here is derived from an EMBL/GenBank/DDBJ whole genome shotgun (WGS) entry which is preliminary data.</text>
</comment>
<dbReference type="Proteomes" id="UP000264036">
    <property type="component" value="Unassembled WGS sequence"/>
</dbReference>
<dbReference type="SUPFAM" id="SSF53850">
    <property type="entry name" value="Periplasmic binding protein-like II"/>
    <property type="match status" value="1"/>
</dbReference>
<dbReference type="InterPro" id="IPR036388">
    <property type="entry name" value="WH-like_DNA-bd_sf"/>
</dbReference>